<comment type="caution">
    <text evidence="5">The sequence shown here is derived from an EMBL/GenBank/DDBJ whole genome shotgun (WGS) entry which is preliminary data.</text>
</comment>
<dbReference type="InterPro" id="IPR032874">
    <property type="entry name" value="DDE_dom"/>
</dbReference>
<keyword evidence="2" id="KW-0238">DNA-binding</keyword>
<protein>
    <submittedName>
        <fullName evidence="5">IS6 family transposase</fullName>
    </submittedName>
</protein>
<keyword evidence="6" id="KW-1185">Reference proteome</keyword>
<name>A0ABT0LI34_9GAMM</name>
<dbReference type="Proteomes" id="UP001203423">
    <property type="component" value="Unassembled WGS sequence"/>
</dbReference>
<gene>
    <name evidence="5" type="ORF">L2764_23330</name>
</gene>
<dbReference type="Pfam" id="PF13610">
    <property type="entry name" value="DDE_Tnp_IS240"/>
    <property type="match status" value="1"/>
</dbReference>
<dbReference type="PANTHER" id="PTHR35528">
    <property type="entry name" value="BLL1675 PROTEIN"/>
    <property type="match status" value="1"/>
</dbReference>
<evidence type="ECO:0000313" key="6">
    <source>
        <dbReference type="Proteomes" id="UP001203423"/>
    </source>
</evidence>
<keyword evidence="1" id="KW-0815">Transposition</keyword>
<dbReference type="NCBIfam" id="NF033587">
    <property type="entry name" value="transpos_IS6"/>
    <property type="match status" value="1"/>
</dbReference>
<evidence type="ECO:0000256" key="3">
    <source>
        <dbReference type="ARBA" id="ARBA00023172"/>
    </source>
</evidence>
<dbReference type="InterPro" id="IPR047930">
    <property type="entry name" value="Transpos_IS6"/>
</dbReference>
<accession>A0ABT0LI34</accession>
<dbReference type="PANTHER" id="PTHR35528:SF3">
    <property type="entry name" value="BLL1675 PROTEIN"/>
    <property type="match status" value="1"/>
</dbReference>
<evidence type="ECO:0000259" key="4">
    <source>
        <dbReference type="Pfam" id="PF13610"/>
    </source>
</evidence>
<dbReference type="InterPro" id="IPR052183">
    <property type="entry name" value="IS_Transposase"/>
</dbReference>
<proteinExistence type="predicted"/>
<feature type="domain" description="DDE" evidence="4">
    <location>
        <begin position="72"/>
        <end position="211"/>
    </location>
</feature>
<sequence>MSDFKGRHFTGDIILWAVRWYCKYGISYRELKEMLNERGITVSHTTLYRWVQSYAPEIEKRLRWYWKPGWSSSWQVDETYVKVNGKWTYLYRAITKEGHTVDFHLSRTRNQKAAKRFLGKALRSIESYSHPNTLNTDGDKAYAPAILSLKKDGLCDQSLNQRQVKYLNNRIESDHGKLKRLINPVRGFQSLKTAFATIRGFEVMRMFRKGQLNFWLSGRGSLAEVRLIERQFTF</sequence>
<organism evidence="5 6">
    <name type="scientific">Shewanella surugensis</name>
    <dbReference type="NCBI Taxonomy" id="212020"/>
    <lineage>
        <taxon>Bacteria</taxon>
        <taxon>Pseudomonadati</taxon>
        <taxon>Pseudomonadota</taxon>
        <taxon>Gammaproteobacteria</taxon>
        <taxon>Alteromonadales</taxon>
        <taxon>Shewanellaceae</taxon>
        <taxon>Shewanella</taxon>
    </lineage>
</organism>
<evidence type="ECO:0000256" key="1">
    <source>
        <dbReference type="ARBA" id="ARBA00022578"/>
    </source>
</evidence>
<dbReference type="EMBL" id="JAKIKS010000146">
    <property type="protein sequence ID" value="MCL1127325.1"/>
    <property type="molecule type" value="Genomic_DNA"/>
</dbReference>
<reference evidence="5 6" key="1">
    <citation type="submission" date="2022-01" db="EMBL/GenBank/DDBJ databases">
        <title>Whole genome-based taxonomy of the Shewanellaceae.</title>
        <authorList>
            <person name="Martin-Rodriguez A.J."/>
        </authorList>
    </citation>
    <scope>NUCLEOTIDE SEQUENCE [LARGE SCALE GENOMIC DNA]</scope>
    <source>
        <strain evidence="5 6">DSM 17177</strain>
    </source>
</reference>
<evidence type="ECO:0000313" key="5">
    <source>
        <dbReference type="EMBL" id="MCL1127325.1"/>
    </source>
</evidence>
<dbReference type="RefSeq" id="WP_248942721.1">
    <property type="nucleotide sequence ID" value="NZ_JAKIKS010000146.1"/>
</dbReference>
<evidence type="ECO:0000256" key="2">
    <source>
        <dbReference type="ARBA" id="ARBA00023125"/>
    </source>
</evidence>
<keyword evidence="3" id="KW-0233">DNA recombination</keyword>